<keyword evidence="7" id="KW-0175">Coiled coil</keyword>
<dbReference type="AlphaFoldDB" id="A0A423UFT7"/>
<name>A0A423UFT7_9BIFI</name>
<evidence type="ECO:0000256" key="3">
    <source>
        <dbReference type="ARBA" id="ARBA00022578"/>
    </source>
</evidence>
<dbReference type="PANTHER" id="PTHR33217:SF7">
    <property type="entry name" value="TRANSPOSASE FOR INSERTION SEQUENCE ELEMENT IS1081"/>
    <property type="match status" value="1"/>
</dbReference>
<dbReference type="PANTHER" id="PTHR33217">
    <property type="entry name" value="TRANSPOSASE FOR INSERTION SEQUENCE ELEMENT IS1081"/>
    <property type="match status" value="1"/>
</dbReference>
<evidence type="ECO:0000256" key="2">
    <source>
        <dbReference type="ARBA" id="ARBA00010961"/>
    </source>
</evidence>
<dbReference type="GO" id="GO:0006313">
    <property type="term" value="P:DNA transposition"/>
    <property type="evidence" value="ECO:0007669"/>
    <property type="project" value="UniProtKB-UniRule"/>
</dbReference>
<dbReference type="InterPro" id="IPR001207">
    <property type="entry name" value="Transposase_mutator"/>
</dbReference>
<evidence type="ECO:0000256" key="6">
    <source>
        <dbReference type="RuleBase" id="RU365089"/>
    </source>
</evidence>
<keyword evidence="5 6" id="KW-0233">DNA recombination</keyword>
<comment type="similarity">
    <text evidence="2 6">Belongs to the transposase mutator family.</text>
</comment>
<evidence type="ECO:0000313" key="9">
    <source>
        <dbReference type="Proteomes" id="UP000285266"/>
    </source>
</evidence>
<feature type="coiled-coil region" evidence="7">
    <location>
        <begin position="56"/>
        <end position="83"/>
    </location>
</feature>
<keyword evidence="3 6" id="KW-0815">Transposition</keyword>
<dbReference type="GO" id="GO:0003677">
    <property type="term" value="F:DNA binding"/>
    <property type="evidence" value="ECO:0007669"/>
    <property type="project" value="UniProtKB-UniRule"/>
</dbReference>
<gene>
    <name evidence="8" type="ORF">BMONG18_0094</name>
</gene>
<dbReference type="GO" id="GO:0004803">
    <property type="term" value="F:transposase activity"/>
    <property type="evidence" value="ECO:0007669"/>
    <property type="project" value="UniProtKB-UniRule"/>
</dbReference>
<proteinExistence type="inferred from homology"/>
<dbReference type="Pfam" id="PF00872">
    <property type="entry name" value="Transposase_mut"/>
    <property type="match status" value="1"/>
</dbReference>
<evidence type="ECO:0000256" key="4">
    <source>
        <dbReference type="ARBA" id="ARBA00023125"/>
    </source>
</evidence>
<reference evidence="8 9" key="1">
    <citation type="submission" date="2018-07" db="EMBL/GenBank/DDBJ databases">
        <title>The role of parmesan cheese in vectoring bovine microbiota.</title>
        <authorList>
            <person name="Lugli G.A."/>
            <person name="Milani C."/>
        </authorList>
    </citation>
    <scope>NUCLEOTIDE SEQUENCE [LARGE SCALE GENOMIC DNA]</scope>
    <source>
        <strain evidence="8 9">BMONG18</strain>
    </source>
</reference>
<evidence type="ECO:0000256" key="7">
    <source>
        <dbReference type="SAM" id="Coils"/>
    </source>
</evidence>
<evidence type="ECO:0000313" key="8">
    <source>
        <dbReference type="EMBL" id="ROT87554.1"/>
    </source>
</evidence>
<keyword evidence="4 6" id="KW-0238">DNA-binding</keyword>
<dbReference type="Proteomes" id="UP000285266">
    <property type="component" value="Unassembled WGS sequence"/>
</dbReference>
<evidence type="ECO:0000256" key="5">
    <source>
        <dbReference type="ARBA" id="ARBA00023172"/>
    </source>
</evidence>
<sequence>MVTGDRCAGLVNTVGELPPEARYQRCMVHFMRNVLARAGPRHTRWAGDALKAIFAMESRESALAKAEQVASEMEERKLREAAKCLREGINETTTYLLNDYPVEHRRRIRTNTMIRTVEPGDPTSNPRRGRFPRW</sequence>
<dbReference type="EMBL" id="QRAJ01000001">
    <property type="protein sequence ID" value="ROT87554.1"/>
    <property type="molecule type" value="Genomic_DNA"/>
</dbReference>
<protein>
    <recommendedName>
        <fullName evidence="6">Mutator family transposase</fullName>
    </recommendedName>
</protein>
<organism evidence="8 9">
    <name type="scientific">Bifidobacterium mongoliense</name>
    <dbReference type="NCBI Taxonomy" id="518643"/>
    <lineage>
        <taxon>Bacteria</taxon>
        <taxon>Bacillati</taxon>
        <taxon>Actinomycetota</taxon>
        <taxon>Actinomycetes</taxon>
        <taxon>Bifidobacteriales</taxon>
        <taxon>Bifidobacteriaceae</taxon>
        <taxon>Bifidobacterium</taxon>
    </lineage>
</organism>
<evidence type="ECO:0000256" key="1">
    <source>
        <dbReference type="ARBA" id="ARBA00002190"/>
    </source>
</evidence>
<comment type="caution">
    <text evidence="8">The sequence shown here is derived from an EMBL/GenBank/DDBJ whole genome shotgun (WGS) entry which is preliminary data.</text>
</comment>
<keyword evidence="6" id="KW-0814">Transposable element</keyword>
<accession>A0A423UFT7</accession>
<comment type="function">
    <text evidence="1 6">Required for the transposition of the insertion element.</text>
</comment>